<evidence type="ECO:0000256" key="4">
    <source>
        <dbReference type="ARBA" id="ARBA00034706"/>
    </source>
</evidence>
<keyword evidence="2" id="KW-0963">Cytoplasm</keyword>
<dbReference type="Pfam" id="PF21711">
    <property type="entry name" value="DCTN5"/>
    <property type="match status" value="1"/>
</dbReference>
<dbReference type="Proteomes" id="UP000030161">
    <property type="component" value="Unassembled WGS sequence"/>
</dbReference>
<evidence type="ECO:0000256" key="5">
    <source>
        <dbReference type="ARBA" id="ARBA00034865"/>
    </source>
</evidence>
<dbReference type="Gene3D" id="2.160.10.10">
    <property type="entry name" value="Hexapeptide repeat proteins"/>
    <property type="match status" value="1"/>
</dbReference>
<evidence type="ECO:0000256" key="3">
    <source>
        <dbReference type="ARBA" id="ARBA00023212"/>
    </source>
</evidence>
<keyword evidence="3" id="KW-0206">Cytoskeleton</keyword>
<accession>A0AB34PW16</accession>
<comment type="similarity">
    <text evidence="4">Belongs to the dynactin subunits 5/6 family. Dynactin subunit 5 subfamily.</text>
</comment>
<sequence length="169" mass="18657">MSDWIETPPENRISKDAQIESLDNIVISGYVTINRNVKISLDSPTPSSSSPILSIGKYCYIYPDVEITPSTEKMFIGSYVIIGNSSKIMAKDIGNRVIIEDNCVVHPHCVIYDCCLIKSGTIIPNKVVIPPYSKVSGTPGVDFTIQPLHNSYKKSIELEAKQLQILNPS</sequence>
<dbReference type="AlphaFoldDB" id="A0AB34PW16"/>
<dbReference type="InterPro" id="IPR047125">
    <property type="entry name" value="DCTN5"/>
</dbReference>
<evidence type="ECO:0000256" key="1">
    <source>
        <dbReference type="ARBA" id="ARBA00004245"/>
    </source>
</evidence>
<evidence type="ECO:0000313" key="7">
    <source>
        <dbReference type="Proteomes" id="UP000030161"/>
    </source>
</evidence>
<dbReference type="SUPFAM" id="SSF51161">
    <property type="entry name" value="Trimeric LpxA-like enzymes"/>
    <property type="match status" value="1"/>
</dbReference>
<proteinExistence type="inferred from homology"/>
<organism evidence="6 7">
    <name type="scientific">Candida albicans P78048</name>
    <dbReference type="NCBI Taxonomy" id="1094989"/>
    <lineage>
        <taxon>Eukaryota</taxon>
        <taxon>Fungi</taxon>
        <taxon>Dikarya</taxon>
        <taxon>Ascomycota</taxon>
        <taxon>Saccharomycotina</taxon>
        <taxon>Pichiomycetes</taxon>
        <taxon>Debaryomycetaceae</taxon>
        <taxon>Candida/Lodderomyces clade</taxon>
        <taxon>Candida</taxon>
    </lineage>
</organism>
<protein>
    <recommendedName>
        <fullName evidence="5">Dynactin subunit 5</fullName>
    </recommendedName>
</protein>
<dbReference type="EMBL" id="AJIX01000013">
    <property type="protein sequence ID" value="KGR13933.1"/>
    <property type="molecule type" value="Genomic_DNA"/>
</dbReference>
<dbReference type="PANTHER" id="PTHR46126:SF1">
    <property type="entry name" value="DYNACTIN SUBUNIT 5"/>
    <property type="match status" value="1"/>
</dbReference>
<comment type="caution">
    <text evidence="6">The sequence shown here is derived from an EMBL/GenBank/DDBJ whole genome shotgun (WGS) entry which is preliminary data.</text>
</comment>
<dbReference type="PANTHER" id="PTHR46126">
    <property type="entry name" value="DYNACTIN SUBUNIT 5"/>
    <property type="match status" value="1"/>
</dbReference>
<dbReference type="GO" id="GO:0005869">
    <property type="term" value="C:dynactin complex"/>
    <property type="evidence" value="ECO:0007669"/>
    <property type="project" value="TreeGrafter"/>
</dbReference>
<gene>
    <name evidence="6" type="ORF">MG3_02367</name>
</gene>
<evidence type="ECO:0000256" key="2">
    <source>
        <dbReference type="ARBA" id="ARBA00022490"/>
    </source>
</evidence>
<comment type="subcellular location">
    <subcellularLocation>
        <location evidence="1">Cytoplasm</location>
        <location evidence="1">Cytoskeleton</location>
    </subcellularLocation>
</comment>
<name>A0AB34PW16_CANAX</name>
<dbReference type="InterPro" id="IPR011004">
    <property type="entry name" value="Trimer_LpxA-like_sf"/>
</dbReference>
<evidence type="ECO:0000313" key="6">
    <source>
        <dbReference type="EMBL" id="KGR13933.1"/>
    </source>
</evidence>
<reference evidence="6 7" key="1">
    <citation type="submission" date="2013-12" db="EMBL/GenBank/DDBJ databases">
        <title>The Genome Sequence of Candida albicans P78048.</title>
        <authorList>
            <consortium name="The Broad Institute Genome Sequencing Platform"/>
            <consortium name="The Broad Institute Genome Sequencing Center for Infectious Disease"/>
            <person name="Cuomo C."/>
            <person name="Bennett R."/>
            <person name="Hirakawa M."/>
            <person name="Noverr M."/>
            <person name="Mitchell A."/>
            <person name="Young S.K."/>
            <person name="Zeng Q."/>
            <person name="Gargeya S."/>
            <person name="Fitzgerald M."/>
            <person name="Abouelleil A."/>
            <person name="Alvarado L."/>
            <person name="Berlin A.M."/>
            <person name="Chapman S.B."/>
            <person name="Dewar J."/>
            <person name="Goldberg J."/>
            <person name="Griggs A."/>
            <person name="Gujja S."/>
            <person name="Hansen M."/>
            <person name="Howarth C."/>
            <person name="Imamovic A."/>
            <person name="Larimer J."/>
            <person name="McCowan C."/>
            <person name="Murphy C."/>
            <person name="Pearson M."/>
            <person name="Priest M."/>
            <person name="Roberts A."/>
            <person name="Saif S."/>
            <person name="Shea T."/>
            <person name="Sykes S."/>
            <person name="Wortman J."/>
            <person name="Nusbaum C."/>
            <person name="Birren B."/>
        </authorList>
    </citation>
    <scope>NUCLEOTIDE SEQUENCE [LARGE SCALE GENOMIC DNA]</scope>
    <source>
        <strain evidence="6 7">P78048</strain>
    </source>
</reference>